<dbReference type="EMBL" id="JAFEJA010000001">
    <property type="protein sequence ID" value="MBM9622228.1"/>
    <property type="molecule type" value="Genomic_DNA"/>
</dbReference>
<evidence type="ECO:0000313" key="5">
    <source>
        <dbReference type="EMBL" id="MBM9622228.1"/>
    </source>
</evidence>
<dbReference type="InterPro" id="IPR014015">
    <property type="entry name" value="Helicase_SF3_DNA-vir"/>
</dbReference>
<name>A0ABS2UY27_9ACTN</name>
<dbReference type="Pfam" id="PF19263">
    <property type="entry name" value="DUF5906"/>
    <property type="match status" value="1"/>
</dbReference>
<dbReference type="InterPro" id="IPR051620">
    <property type="entry name" value="ORF904-like_C"/>
</dbReference>
<dbReference type="Proteomes" id="UP000664109">
    <property type="component" value="Unassembled WGS sequence"/>
</dbReference>
<dbReference type="InterPro" id="IPR027417">
    <property type="entry name" value="P-loop_NTPase"/>
</dbReference>
<dbReference type="InterPro" id="IPR036390">
    <property type="entry name" value="WH_DNA-bd_sf"/>
</dbReference>
<comment type="caution">
    <text evidence="5">The sequence shown here is derived from an EMBL/GenBank/DDBJ whole genome shotgun (WGS) entry which is preliminary data.</text>
</comment>
<accession>A0ABS2UY27</accession>
<evidence type="ECO:0000256" key="1">
    <source>
        <dbReference type="ARBA" id="ARBA00022741"/>
    </source>
</evidence>
<evidence type="ECO:0000313" key="6">
    <source>
        <dbReference type="Proteomes" id="UP000664109"/>
    </source>
</evidence>
<protein>
    <submittedName>
        <fullName evidence="5">NTP-binding protein</fullName>
    </submittedName>
</protein>
<feature type="domain" description="SF3 helicase" evidence="4">
    <location>
        <begin position="253"/>
        <end position="410"/>
    </location>
</feature>
<keyword evidence="6" id="KW-1185">Reference proteome</keyword>
<keyword evidence="2" id="KW-0378">Hydrolase</keyword>
<dbReference type="PROSITE" id="PS51206">
    <property type="entry name" value="SF3_HELICASE_1"/>
    <property type="match status" value="1"/>
</dbReference>
<reference evidence="5 6" key="1">
    <citation type="journal article" date="2016" name="Arch. Microbiol.">
        <title>Streptomyces zhihengii sp. nov., isolated from rhizospheric soil of Psammosilene tunicoides.</title>
        <authorList>
            <person name="Huang M.J."/>
            <person name="Fei J.J."/>
            <person name="Salam N."/>
            <person name="Kim C.J."/>
            <person name="Hozzein W.N."/>
            <person name="Xiao M."/>
            <person name="Huang H.Q."/>
            <person name="Li W.J."/>
        </authorList>
    </citation>
    <scope>NUCLEOTIDE SEQUENCE [LARGE SCALE GENOMIC DNA]</scope>
    <source>
        <strain evidence="5 6">YIM T102</strain>
    </source>
</reference>
<dbReference type="InterPro" id="IPR006500">
    <property type="entry name" value="Helicase_put_C_phage/plasmid"/>
</dbReference>
<organism evidence="5 6">
    <name type="scientific">Streptomyces zhihengii</name>
    <dbReference type="NCBI Taxonomy" id="1818004"/>
    <lineage>
        <taxon>Bacteria</taxon>
        <taxon>Bacillati</taxon>
        <taxon>Actinomycetota</taxon>
        <taxon>Actinomycetes</taxon>
        <taxon>Kitasatosporales</taxon>
        <taxon>Streptomycetaceae</taxon>
        <taxon>Streptomyces</taxon>
    </lineage>
</organism>
<dbReference type="Gene3D" id="3.40.50.300">
    <property type="entry name" value="P-loop containing nucleotide triphosphate hydrolases"/>
    <property type="match status" value="1"/>
</dbReference>
<dbReference type="RefSeq" id="WP_205375991.1">
    <property type="nucleotide sequence ID" value="NZ_JAFEJA010000001.1"/>
</dbReference>
<dbReference type="Pfam" id="PF08706">
    <property type="entry name" value="D5_N"/>
    <property type="match status" value="1"/>
</dbReference>
<gene>
    <name evidence="5" type="ORF">JE024_26520</name>
</gene>
<proteinExistence type="predicted"/>
<dbReference type="InterPro" id="IPR014818">
    <property type="entry name" value="Phage/plasmid_primase_P4_C"/>
</dbReference>
<sequence length="551" mass="60655">MTVMDEAPQACATCGEPAPFHLPGSGHEFTPAEVSAPVAILPNDDDSLDTLTAWMASRDGDDLGPYLPSPVYPSRVATRIAIEHSRNAVTTLVYRLGQYWEWTGAHWEAVSDDDMRARLYERTEDALYLRPAKDAEVGRPDIVRTAKGEVLVPVAWTPNRSRIADLNEALQAKVKESDRGDAPMWRRGHPSEVPARTYLPCANGLLNLETREMRPCTPKLFNLHSVPYDYVVDAREPTVWLGFLASVWGDDPDSIALIQEWFGYVLSGRTDLQKMLVLLGPPRSGKGLMMRILTAMIGAAATAGPTMGAFASNFGMSQLIGKSLAVIADARVPTRDKDQILEKLLMITGEDTVQVDVKHKDPWNGRLPVRLAILSNNIPTFADESGALAARMLVATTTQSFQGAEDRTIEPRILASELPGVLRWALEGYDRLVANGLRFTAPGSAQNAWDLYRAKAQPVRAFIEERCILSPESRILKADLFRAWQAWCTDEVGRDKVGTEPTFAQDLYAAYPGIVAKRMRDGGKQQQYYVGVHLDPTAAPAPDPDAWSSTG</sequence>
<keyword evidence="3" id="KW-0067">ATP-binding</keyword>
<evidence type="ECO:0000259" key="4">
    <source>
        <dbReference type="PROSITE" id="PS51206"/>
    </source>
</evidence>
<dbReference type="PANTHER" id="PTHR35372">
    <property type="entry name" value="ATP BINDING PROTEIN-RELATED"/>
    <property type="match status" value="1"/>
</dbReference>
<dbReference type="PANTHER" id="PTHR35372:SF2">
    <property type="entry name" value="SF3 HELICASE DOMAIN-CONTAINING PROTEIN"/>
    <property type="match status" value="1"/>
</dbReference>
<dbReference type="NCBIfam" id="TIGR01613">
    <property type="entry name" value="primase_Cterm"/>
    <property type="match status" value="1"/>
</dbReference>
<evidence type="ECO:0000256" key="3">
    <source>
        <dbReference type="ARBA" id="ARBA00022840"/>
    </source>
</evidence>
<dbReference type="SUPFAM" id="SSF46785">
    <property type="entry name" value="Winged helix' DNA-binding domain"/>
    <property type="match status" value="1"/>
</dbReference>
<evidence type="ECO:0000256" key="2">
    <source>
        <dbReference type="ARBA" id="ARBA00022801"/>
    </source>
</evidence>
<dbReference type="InterPro" id="IPR045455">
    <property type="entry name" value="NrS-1_pol-like_helicase"/>
</dbReference>
<keyword evidence="1" id="KW-0547">Nucleotide-binding</keyword>
<dbReference type="SUPFAM" id="SSF52540">
    <property type="entry name" value="P-loop containing nucleoside triphosphate hydrolases"/>
    <property type="match status" value="1"/>
</dbReference>